<sequence length="413" mass="44322">MAAKQVDGDGISANLAGMSKNQLYDIMCQMRANADRTEPATSQANPHPESSPDQSSLPGLYLGFDAVIEAQIMLGMVQPPQAIPTVQPTVALPRTQPAQPVQQANIQATQALPGQNGSKDQTSSAPQISSLTRNQHQNPPAIPVPPASSASPFNLPTQSFPPHALQPVVQQPEGQHISNQATTMSLPQSSQLPNIPPLPHHSASHTPPLQPPMSIGSTQLQQSLQKSVIQHLPLQPPLPPQPRLPSMAAFSHQLHSQIGQNAGFQHHSGAPQMHHSQNMFHLGNNPPSGMRPSFQQGQPPLPSQPPPQSLYQVGGSHLGRDFNSQVGSSMQPERGPVWLPGLSDNMGTQLPGPPPLVPGQMGQGSQPPRPAPLTPEVEQALLQQVMNLSQEQINNLPPDQRTQILQLQQMIRR</sequence>
<dbReference type="Proteomes" id="UP000626092">
    <property type="component" value="Unassembled WGS sequence"/>
</dbReference>
<feature type="compositionally biased region" description="Polar residues" evidence="1">
    <location>
        <begin position="215"/>
        <end position="225"/>
    </location>
</feature>
<evidence type="ECO:0000256" key="1">
    <source>
        <dbReference type="SAM" id="MobiDB-lite"/>
    </source>
</evidence>
<dbReference type="InterPro" id="IPR026896">
    <property type="entry name" value="CSTF_C"/>
</dbReference>
<dbReference type="EMBL" id="WJXA01000012">
    <property type="protein sequence ID" value="KAF7124863.1"/>
    <property type="molecule type" value="Genomic_DNA"/>
</dbReference>
<evidence type="ECO:0000313" key="3">
    <source>
        <dbReference type="EMBL" id="KAF7124863.1"/>
    </source>
</evidence>
<dbReference type="GO" id="GO:0031124">
    <property type="term" value="P:mRNA 3'-end processing"/>
    <property type="evidence" value="ECO:0007669"/>
    <property type="project" value="InterPro"/>
</dbReference>
<feature type="compositionally biased region" description="Pro residues" evidence="1">
    <location>
        <begin position="299"/>
        <end position="308"/>
    </location>
</feature>
<dbReference type="Gene3D" id="1.10.20.70">
    <property type="entry name" value="Transcription termination and cleavage factor, C-terminal domain"/>
    <property type="match status" value="1"/>
</dbReference>
<organism evidence="3 4">
    <name type="scientific">Rhododendron simsii</name>
    <name type="common">Sims's rhododendron</name>
    <dbReference type="NCBI Taxonomy" id="118357"/>
    <lineage>
        <taxon>Eukaryota</taxon>
        <taxon>Viridiplantae</taxon>
        <taxon>Streptophyta</taxon>
        <taxon>Embryophyta</taxon>
        <taxon>Tracheophyta</taxon>
        <taxon>Spermatophyta</taxon>
        <taxon>Magnoliopsida</taxon>
        <taxon>eudicotyledons</taxon>
        <taxon>Gunneridae</taxon>
        <taxon>Pentapetalae</taxon>
        <taxon>asterids</taxon>
        <taxon>Ericales</taxon>
        <taxon>Ericaceae</taxon>
        <taxon>Ericoideae</taxon>
        <taxon>Rhodoreae</taxon>
        <taxon>Rhododendron</taxon>
    </lineage>
</organism>
<dbReference type="Pfam" id="PF14304">
    <property type="entry name" value="CSTF_C"/>
    <property type="match status" value="1"/>
</dbReference>
<reference evidence="3" key="1">
    <citation type="submission" date="2019-11" db="EMBL/GenBank/DDBJ databases">
        <authorList>
            <person name="Liu Y."/>
            <person name="Hou J."/>
            <person name="Li T.-Q."/>
            <person name="Guan C.-H."/>
            <person name="Wu X."/>
            <person name="Wu H.-Z."/>
            <person name="Ling F."/>
            <person name="Zhang R."/>
            <person name="Shi X.-G."/>
            <person name="Ren J.-P."/>
            <person name="Chen E.-F."/>
            <person name="Sun J.-M."/>
        </authorList>
    </citation>
    <scope>NUCLEOTIDE SEQUENCE</scope>
    <source>
        <strain evidence="3">Adult_tree_wgs_1</strain>
        <tissue evidence="3">Leaves</tissue>
    </source>
</reference>
<dbReference type="PANTHER" id="PTHR47866">
    <property type="entry name" value="HYDROXYPROLINE-RICH GLYCOPROTEIN FAMILY PROTEIN"/>
    <property type="match status" value="1"/>
</dbReference>
<keyword evidence="4" id="KW-1185">Reference proteome</keyword>
<evidence type="ECO:0000259" key="2">
    <source>
        <dbReference type="Pfam" id="PF14304"/>
    </source>
</evidence>
<comment type="caution">
    <text evidence="3">The sequence shown here is derived from an EMBL/GenBank/DDBJ whole genome shotgun (WGS) entry which is preliminary data.</text>
</comment>
<evidence type="ECO:0000313" key="4">
    <source>
        <dbReference type="Proteomes" id="UP000626092"/>
    </source>
</evidence>
<feature type="region of interest" description="Disordered" evidence="1">
    <location>
        <begin position="262"/>
        <end position="335"/>
    </location>
</feature>
<feature type="region of interest" description="Disordered" evidence="1">
    <location>
        <begin position="35"/>
        <end position="58"/>
    </location>
</feature>
<feature type="region of interest" description="Disordered" evidence="1">
    <location>
        <begin position="112"/>
        <end position="225"/>
    </location>
</feature>
<feature type="compositionally biased region" description="Polar residues" evidence="1">
    <location>
        <begin position="112"/>
        <end position="138"/>
    </location>
</feature>
<dbReference type="AlphaFoldDB" id="A0A834L9G6"/>
<name>A0A834L9G6_RHOSS</name>
<feature type="compositionally biased region" description="Polar residues" evidence="1">
    <location>
        <begin position="168"/>
        <end position="193"/>
    </location>
</feature>
<dbReference type="InterPro" id="IPR038192">
    <property type="entry name" value="CSTF_C_sf"/>
</dbReference>
<protein>
    <recommendedName>
        <fullName evidence="2">Transcription termination and cleavage factor C-terminal domain-containing protein</fullName>
    </recommendedName>
</protein>
<feature type="compositionally biased region" description="Polar residues" evidence="1">
    <location>
        <begin position="322"/>
        <end position="331"/>
    </location>
</feature>
<accession>A0A834L9G6</accession>
<dbReference type="OrthoDB" id="272703at2759"/>
<dbReference type="PANTHER" id="PTHR47866:SF2">
    <property type="entry name" value="HYDROXYPROLINE-RICH GLYCOPROTEIN FAMILY PROTEIN"/>
    <property type="match status" value="1"/>
</dbReference>
<gene>
    <name evidence="3" type="ORF">RHSIM_Rhsim12G0143100</name>
</gene>
<proteinExistence type="predicted"/>
<feature type="domain" description="Transcription termination and cleavage factor C-terminal" evidence="2">
    <location>
        <begin position="379"/>
        <end position="413"/>
    </location>
</feature>